<proteinExistence type="predicted"/>
<evidence type="ECO:0000313" key="2">
    <source>
        <dbReference type="Proteomes" id="UP000799423"/>
    </source>
</evidence>
<gene>
    <name evidence="1" type="ORF">T440DRAFT_39040</name>
</gene>
<reference evidence="1" key="1">
    <citation type="submission" date="2020-01" db="EMBL/GenBank/DDBJ databases">
        <authorList>
            <consortium name="DOE Joint Genome Institute"/>
            <person name="Haridas S."/>
            <person name="Albert R."/>
            <person name="Binder M."/>
            <person name="Bloem J."/>
            <person name="Labutti K."/>
            <person name="Salamov A."/>
            <person name="Andreopoulos B."/>
            <person name="Baker S.E."/>
            <person name="Barry K."/>
            <person name="Bills G."/>
            <person name="Bluhm B.H."/>
            <person name="Cannon C."/>
            <person name="Castanera R."/>
            <person name="Culley D.E."/>
            <person name="Daum C."/>
            <person name="Ezra D."/>
            <person name="Gonzalez J.B."/>
            <person name="Henrissat B."/>
            <person name="Kuo A."/>
            <person name="Liang C."/>
            <person name="Lipzen A."/>
            <person name="Lutzoni F."/>
            <person name="Magnuson J."/>
            <person name="Mondo S."/>
            <person name="Nolan M."/>
            <person name="Ohm R."/>
            <person name="Pangilinan J."/>
            <person name="Park H.-J."/>
            <person name="Ramirez L."/>
            <person name="Alfaro M."/>
            <person name="Sun H."/>
            <person name="Tritt A."/>
            <person name="Yoshinaga Y."/>
            <person name="Zwiers L.-H."/>
            <person name="Turgeon B.G."/>
            <person name="Goodwin S.B."/>
            <person name="Spatafora J.W."/>
            <person name="Crous P.W."/>
            <person name="Grigoriev I.V."/>
        </authorList>
    </citation>
    <scope>NUCLEOTIDE SEQUENCE</scope>
    <source>
        <strain evidence="1">IPT5</strain>
    </source>
</reference>
<evidence type="ECO:0000313" key="1">
    <source>
        <dbReference type="EMBL" id="KAF2852283.1"/>
    </source>
</evidence>
<organism evidence="1 2">
    <name type="scientific">Plenodomus tracheiphilus IPT5</name>
    <dbReference type="NCBI Taxonomy" id="1408161"/>
    <lineage>
        <taxon>Eukaryota</taxon>
        <taxon>Fungi</taxon>
        <taxon>Dikarya</taxon>
        <taxon>Ascomycota</taxon>
        <taxon>Pezizomycotina</taxon>
        <taxon>Dothideomycetes</taxon>
        <taxon>Pleosporomycetidae</taxon>
        <taxon>Pleosporales</taxon>
        <taxon>Pleosporineae</taxon>
        <taxon>Leptosphaeriaceae</taxon>
        <taxon>Plenodomus</taxon>
    </lineage>
</organism>
<dbReference type="AlphaFoldDB" id="A0A6A7BAA8"/>
<sequence>MDKQSLQNFLRDLLNTSELERARRVSGLPKPVGDQVVLIALKDLRVALYDLKVLQNFVPETNEAVWRSNLGNQLYPNPVGDAPITMDDFGWDVNGNAEMHEERVNASNAKNELANATQGSAAPLGKELALLCLGNPRRPEHDVNQNLVEATSPQDVNMTSHRHQPPASLPPTIHQHIPLDDRNQLLESSSSILSHLLTSLADHTTLPLMVSLPRR</sequence>
<dbReference type="EMBL" id="MU006299">
    <property type="protein sequence ID" value="KAF2852283.1"/>
    <property type="molecule type" value="Genomic_DNA"/>
</dbReference>
<protein>
    <submittedName>
        <fullName evidence="1">Uncharacterized protein</fullName>
    </submittedName>
</protein>
<name>A0A6A7BAA8_9PLEO</name>
<keyword evidence="2" id="KW-1185">Reference proteome</keyword>
<accession>A0A6A7BAA8</accession>
<dbReference type="Proteomes" id="UP000799423">
    <property type="component" value="Unassembled WGS sequence"/>
</dbReference>